<accession>A0NX33</accession>
<dbReference type="GO" id="GO:0003677">
    <property type="term" value="F:DNA binding"/>
    <property type="evidence" value="ECO:0007669"/>
    <property type="project" value="UniProtKB-KW"/>
</dbReference>
<dbReference type="SUPFAM" id="SSF48008">
    <property type="entry name" value="GntR ligand-binding domain-like"/>
    <property type="match status" value="1"/>
</dbReference>
<dbReference type="InterPro" id="IPR008920">
    <property type="entry name" value="TF_FadR/GntR_C"/>
</dbReference>
<evidence type="ECO:0000313" key="5">
    <source>
        <dbReference type="EMBL" id="EAV42682.1"/>
    </source>
</evidence>
<dbReference type="GO" id="GO:0003700">
    <property type="term" value="F:DNA-binding transcription factor activity"/>
    <property type="evidence" value="ECO:0007669"/>
    <property type="project" value="InterPro"/>
</dbReference>
<protein>
    <submittedName>
        <fullName evidence="5">Transcriptional regulator, GntR family protein</fullName>
    </submittedName>
</protein>
<dbReference type="SUPFAM" id="SSF46785">
    <property type="entry name" value="Winged helix' DNA-binding domain"/>
    <property type="match status" value="1"/>
</dbReference>
<dbReference type="AlphaFoldDB" id="A0NX33"/>
<organism evidence="5 6">
    <name type="scientific">Roseibium aggregatum (strain ATCC 25650 / DSM 13394 / JCM 20685 / NBRC 16684 / NCIMB 2208 / IAM 12614 / B1)</name>
    <name type="common">Stappia aggregata</name>
    <dbReference type="NCBI Taxonomy" id="384765"/>
    <lineage>
        <taxon>Bacteria</taxon>
        <taxon>Pseudomonadati</taxon>
        <taxon>Pseudomonadota</taxon>
        <taxon>Alphaproteobacteria</taxon>
        <taxon>Hyphomicrobiales</taxon>
        <taxon>Stappiaceae</taxon>
        <taxon>Roseibium</taxon>
    </lineage>
</organism>
<gene>
    <name evidence="5" type="ORF">SIAM614_27008</name>
</gene>
<dbReference type="eggNOG" id="COG1802">
    <property type="taxonomic scope" value="Bacteria"/>
</dbReference>
<dbReference type="Proteomes" id="UP000004848">
    <property type="component" value="Unassembled WGS sequence"/>
</dbReference>
<dbReference type="InterPro" id="IPR036390">
    <property type="entry name" value="WH_DNA-bd_sf"/>
</dbReference>
<keyword evidence="2" id="KW-0238">DNA-binding</keyword>
<dbReference type="InterPro" id="IPR000524">
    <property type="entry name" value="Tscrpt_reg_HTH_GntR"/>
</dbReference>
<evidence type="ECO:0000256" key="2">
    <source>
        <dbReference type="ARBA" id="ARBA00023125"/>
    </source>
</evidence>
<dbReference type="Gene3D" id="1.10.10.10">
    <property type="entry name" value="Winged helix-like DNA-binding domain superfamily/Winged helix DNA-binding domain"/>
    <property type="match status" value="1"/>
</dbReference>
<evidence type="ECO:0000256" key="1">
    <source>
        <dbReference type="ARBA" id="ARBA00023015"/>
    </source>
</evidence>
<dbReference type="Pfam" id="PF07729">
    <property type="entry name" value="FCD"/>
    <property type="match status" value="1"/>
</dbReference>
<feature type="domain" description="GntR C-terminal" evidence="4">
    <location>
        <begin position="99"/>
        <end position="227"/>
    </location>
</feature>
<dbReference type="Pfam" id="PF00392">
    <property type="entry name" value="GntR"/>
    <property type="match status" value="1"/>
</dbReference>
<reference evidence="5 6" key="1">
    <citation type="submission" date="2006-05" db="EMBL/GenBank/DDBJ databases">
        <authorList>
            <person name="King G."/>
            <person name="Ferriera S."/>
            <person name="Johnson J."/>
            <person name="Kravitz S."/>
            <person name="Beeson K."/>
            <person name="Sutton G."/>
            <person name="Rogers Y.-H."/>
            <person name="Friedman R."/>
            <person name="Frazier M."/>
            <person name="Venter J.C."/>
        </authorList>
    </citation>
    <scope>NUCLEOTIDE SEQUENCE [LARGE SCALE GENOMIC DNA]</scope>
    <source>
        <strain evidence="6">ATCC 25650 / DSM 13394 / JCM 20685 / NBRC 16684 / NCIMB 2208 / IAM 12614 / B1</strain>
    </source>
</reference>
<dbReference type="EMBL" id="AAUW01000013">
    <property type="protein sequence ID" value="EAV42682.1"/>
    <property type="molecule type" value="Genomic_DNA"/>
</dbReference>
<sequence length="235" mass="25781">MPVETTCDHPGRIDGAAMKDANNGELLNDKAFQALVEALRSGSLRNGQFLSMSQLVDLLQYPIAPVREAVKYASSQGFLTTVPKRGLQVMEASADNIRECLDERLVLDQEGARRRISQGNLSGLEALRHRHEVMREAARTGPAVSLPPKAIEVDLSLHSYLGEGLGNSLLSAAYAANRIRIAVIQHARPFLADRIASAMDEHLAVIDALEAHNEAEAVQALKYHCEQTLRWWGVP</sequence>
<proteinExistence type="predicted"/>
<dbReference type="InterPro" id="IPR011711">
    <property type="entry name" value="GntR_C"/>
</dbReference>
<comment type="caution">
    <text evidence="5">The sequence shown here is derived from an EMBL/GenBank/DDBJ whole genome shotgun (WGS) entry which is preliminary data.</text>
</comment>
<evidence type="ECO:0000259" key="4">
    <source>
        <dbReference type="SMART" id="SM00895"/>
    </source>
</evidence>
<dbReference type="PANTHER" id="PTHR43537:SF5">
    <property type="entry name" value="UXU OPERON TRANSCRIPTIONAL REGULATOR"/>
    <property type="match status" value="1"/>
</dbReference>
<dbReference type="SMART" id="SM00895">
    <property type="entry name" value="FCD"/>
    <property type="match status" value="1"/>
</dbReference>
<keyword evidence="3" id="KW-0804">Transcription</keyword>
<dbReference type="PANTHER" id="PTHR43537">
    <property type="entry name" value="TRANSCRIPTIONAL REGULATOR, GNTR FAMILY"/>
    <property type="match status" value="1"/>
</dbReference>
<name>A0NX33_ROSAI</name>
<dbReference type="Gene3D" id="1.20.120.530">
    <property type="entry name" value="GntR ligand-binding domain-like"/>
    <property type="match status" value="1"/>
</dbReference>
<evidence type="ECO:0000256" key="3">
    <source>
        <dbReference type="ARBA" id="ARBA00023163"/>
    </source>
</evidence>
<evidence type="ECO:0000313" key="6">
    <source>
        <dbReference type="Proteomes" id="UP000004848"/>
    </source>
</evidence>
<keyword evidence="1" id="KW-0805">Transcription regulation</keyword>
<dbReference type="InterPro" id="IPR036388">
    <property type="entry name" value="WH-like_DNA-bd_sf"/>
</dbReference>